<proteinExistence type="predicted"/>
<dbReference type="EMBL" id="CM000833">
    <property type="protein sequence ID" value="EET02923.1"/>
    <property type="molecule type" value="Genomic_DNA"/>
</dbReference>
<evidence type="ECO:0000256" key="2">
    <source>
        <dbReference type="SAM" id="Coils"/>
    </source>
</evidence>
<dbReference type="InterPro" id="IPR018003">
    <property type="entry name" value="Insecticidal_toxin/plasmid_vir"/>
</dbReference>
<evidence type="ECO:0000259" key="4">
    <source>
        <dbReference type="Pfam" id="PF18413"/>
    </source>
</evidence>
<gene>
    <name evidence="7" type="ORF">BURPS1710A_A0761</name>
</gene>
<feature type="domain" description="TcdA1 receptor binding" evidence="6">
    <location>
        <begin position="1527"/>
        <end position="1610"/>
    </location>
</feature>
<evidence type="ECO:0000259" key="6">
    <source>
        <dbReference type="Pfam" id="PF21963"/>
    </source>
</evidence>
<dbReference type="RefSeq" id="WP_004528438.1">
    <property type="nucleotide sequence ID" value="NZ_CM000833.1"/>
</dbReference>
<dbReference type="Pfam" id="PF03538">
    <property type="entry name" value="VRP1"/>
    <property type="match status" value="1"/>
</dbReference>
<evidence type="ECO:0000256" key="1">
    <source>
        <dbReference type="ARBA" id="ARBA00023026"/>
    </source>
</evidence>
<feature type="domain" description="ABC toxin N-terminal" evidence="5">
    <location>
        <begin position="981"/>
        <end position="1099"/>
    </location>
</feature>
<feature type="domain" description="Tc toxin complex TcA C-terminal TcB-binding" evidence="3">
    <location>
        <begin position="2252"/>
        <end position="2380"/>
    </location>
</feature>
<protein>
    <submittedName>
        <fullName evidence="7">Insecticidal toxin complex protein TcdA2</fullName>
    </submittedName>
</protein>
<keyword evidence="2" id="KW-0175">Coiled coil</keyword>
<dbReference type="HOGENOM" id="CLU_000823_0_0_4"/>
<dbReference type="Pfam" id="PF18276">
    <property type="entry name" value="TcA_TcB_BD"/>
    <property type="match status" value="2"/>
</dbReference>
<evidence type="ECO:0000259" key="3">
    <source>
        <dbReference type="Pfam" id="PF18276"/>
    </source>
</evidence>
<dbReference type="Pfam" id="PF18413">
    <property type="entry name" value="Neuraminidase"/>
    <property type="match status" value="1"/>
</dbReference>
<dbReference type="InterPro" id="IPR041079">
    <property type="entry name" value="Neuraminidase-like"/>
</dbReference>
<accession>A0A0E1VQ52</accession>
<feature type="coiled-coil region" evidence="2">
    <location>
        <begin position="2231"/>
        <end position="2286"/>
    </location>
</feature>
<dbReference type="InterPro" id="IPR040840">
    <property type="entry name" value="TcA_TcB_BD"/>
</dbReference>
<reference evidence="7" key="1">
    <citation type="submission" date="2009-05" db="EMBL/GenBank/DDBJ databases">
        <authorList>
            <person name="Harkins D.M."/>
            <person name="DeShazer D."/>
            <person name="Woods D.E."/>
            <person name="Brinkac L.M."/>
            <person name="Brown K.A."/>
            <person name="Hung G.C."/>
            <person name="Tuanyok A."/>
            <person name="Zhang B."/>
            <person name="Nierman W.C."/>
        </authorList>
    </citation>
    <scope>NUCLEOTIDE SEQUENCE [LARGE SCALE GENOMIC DNA]</scope>
    <source>
        <strain evidence="7">1710a</strain>
    </source>
</reference>
<dbReference type="InterPro" id="IPR054141">
    <property type="entry name" value="TcdA1_RBD_2"/>
</dbReference>
<name>A0A0E1VQ52_BURPE</name>
<keyword evidence="1" id="KW-0843">Virulence</keyword>
<dbReference type="Proteomes" id="UP000001812">
    <property type="component" value="Chromosome II"/>
</dbReference>
<dbReference type="Pfam" id="PF21963">
    <property type="entry name" value="TcdA1_RBD_2"/>
    <property type="match status" value="1"/>
</dbReference>
<evidence type="ECO:0000259" key="5">
    <source>
        <dbReference type="Pfam" id="PF20220"/>
    </source>
</evidence>
<dbReference type="Pfam" id="PF20220">
    <property type="entry name" value="ABC_toxin_N"/>
    <property type="match status" value="1"/>
</dbReference>
<organism evidence="7">
    <name type="scientific">Burkholderia pseudomallei 1710a</name>
    <dbReference type="NCBI Taxonomy" id="320371"/>
    <lineage>
        <taxon>Bacteria</taxon>
        <taxon>Pseudomonadati</taxon>
        <taxon>Pseudomonadota</taxon>
        <taxon>Betaproteobacteria</taxon>
        <taxon>Burkholderiales</taxon>
        <taxon>Burkholderiaceae</taxon>
        <taxon>Burkholderia</taxon>
        <taxon>pseudomallei group</taxon>
    </lineage>
</organism>
<feature type="domain" description="Tc toxin complex TcA C-terminal TcB-binding" evidence="3">
    <location>
        <begin position="2481"/>
        <end position="2548"/>
    </location>
</feature>
<feature type="domain" description="Neuraminidase-like" evidence="4">
    <location>
        <begin position="1131"/>
        <end position="1290"/>
    </location>
</feature>
<evidence type="ECO:0000313" key="7">
    <source>
        <dbReference type="EMBL" id="EET02923.1"/>
    </source>
</evidence>
<dbReference type="InterPro" id="IPR046839">
    <property type="entry name" value="ABC_toxin_N"/>
</dbReference>
<sequence length="2551" mass="282925">MGNYLLRQVTLAFDRAIGQCLARLNAQAFSRGDVVNTQTLSRLQSSIEPLGIKTLIEIALFSFDEFRNKVRDVLSWHETRVMYRAAQRSLNESKLYEALLLSRSNPQLSQAVGLAIAPPRVQLHDYESMLGQRASQYVAPGSVASMFSPAAYLTEMYREARALHYANFPYHLDVRRPDLAALGLSQRNLDESVSTLDLSNEILQAAIRAHDTSLTGDESVPQRLATWRAQGATPFNEAFEQVRRALLTLDPEGKHEGTAPDVAGLMSAASRLGIRAGISPELHAILTEAVPDESADQEFERNFGNVSVNELLNVRALAQYYDISDDLCSEFIENYALKGYRQNRTNTLSRLAYPKMDQAGNLSLLHVTRFYASAESSFVHYIELIPARYSHNFELLRFSFASVPSTAAKLEVFTSVNATRWQSIFVDEQFNDGKSDQEYRLPINIEIPGDWQNIQVSLNCYDSSGRLLITPNAGFIPGRNLDKNVLLEINKSIRAHKATGLAPAAVDAVAASVHADWTMDEAAVRRMLEMQSSMQRNAIDYDRALCLCNGDISRLRFGGQSGQFDRLFNSPPLNGYVFGTGGPRIDLKPDSSGDDLRKAVLKRAFQVDDVALYRLLLVADPGNKDGTIPNDLAHLSALYRAHLLADVHRLSVDDLALLMAGLGEAATGLIGISDEALFGLLHRLRTAVRWLNDMKWNPYDLFVMTTTVYADTLTPDIGNLLEALNNGLPDADLNDGELIEAMAPYVAASLRLTSNEVACAVLLWLDQLQPNGMGVDAFWAAVANHAPPPAAAIQFCHALAQLALVYQATGLDANSFRRLVEQPDSLVTLPEGATVAGHDARTLMQLTAYAEWVGRLAGNAATVLSAFEVDALTPAQLAQAMALDEQLLRQAGKQAAQHEQIEDSELLHTWPEIDVVMQWINLANGLGVAPKGVADWLALDYMRPADAAVLAYPEWERVATSFVAALPADQADTVAGTVAESLAATLAGYYLAEVADPTLNLRTRDDLYSYLLIDNQVSPQIKTTRIAEAMASIQLYVHRALSRSEPQVLTAVSSRQYFADWETYNKRYSTWAGVSQLVYYPENYIDPTLRIGQTGMMNNLLQSVNQAYLTADTVDDAFNIYLTAFEQVANLDVVSAYHDNVNVDQGLTYFVGSNRSSEAEFSWRSVDHNKCHDGQFAANAWSEWRAINCALKPYHGVIRPVVRNTRLHLVWLERTERAEAKAEGEDVFNEVTYQYWLKLAYLRYDGTWSAPLTYEVTTTLAKLQLANDEAPGLYCAESPTHQSLLVLFYKVQAAAAAAPAAGLVILQDLSSRELTSEQSRYYRDNVHAQFDTPNRRRVNNRYGEHYQIPNSVTVNSGFEWGAHQISRAFGGRIVGIMYEASLEKLYIQCNISVDVVFDVTKDVNGMAYLHLYTLQRRATPGAMVTLFNEADPCFGMIWQHGASHLSLTSHEDYVFPPSDYYHGEPRIGVGIGASYGVAFDNYMGAGGYDIFSGGDVKRFSSIQVFKEVMGQYTIYKNSAILNTIDLNTSLPLDKVDVIVDEGEGVKFRAIDYVKHAPEPSLRRMSFPFEKLTIDASRLVYVDNKASVDISCEARFADGQLAGREFFSIPVVRVVEGTSNVLSLHREDSGAQYMQWGAYRVRLNTLFARQLIERAAVGLDRILTLGTQYLAEPPLGEGGYVKVTLPAYNPTLHGSTRGVRLVLRSGTASASTEFAFLNASLTDIVQHHMLFVPVSQVRAGDALDFPADLSTGLGVVLACQRGQFKAGQLRFDPATLKPTDFVKDSGWTSGRDADVQIDPIYIEPMDFGGANALYFWELFYYTPMLVAQRLLVEQRFDEAQRWLQYVWNPAGYVVEGLLQDYQWNVRPLEEDLGWNAESLDSTDPDAIAQVDPMHYKVATFMRWLDLLLARGDRAYRQLERDTLSEAKMWYVQALQLLGEQPYLPRAAEWSEPSLAAAADETAQLARLQALEALSAGGQPAPLTANSLTALFLPQANDVLQGYWRTLEQRLYNLRHNLSIDGQPLSLAPYATPANPKALQSAAVSASSGGKPLPPSYLTLWRFPQMLENAKSTVSQLMQFGSNLQGIIERQDAEALSELLQNQAKDLVLISLSEQDQRLAEVDSSILALTEAMEAATQRRNHYTKLYDENINSGEQAVLGLRASSSAITATATALQMAGALAEMVPNIFGFSIGGSRWGAALNASAFGAQVSAAVTMITADQLSQSEMYRRRREEWDIQAKNAQADVDQIKAQQTTLRHQWEAAMLQRDYLQRQQEQTEAQLEFLKIKSSSKALYSWMRGRLLAIYSQFSDLAVARCVMAEQAFQWETHKVDSFIKRGAWQDAYYGLLCGEELMRNLAEMEAAYLIQDARALEVVRTVSLADFYAGLPDDKQFDLAEKVVTFIEEKGGRAGSDANSLLLENGRLSATVTLRDLKLVDDYPANMQLGSLRRIKQLSVSLPALIGPYQDIQAVLSYGGSIVLPRGCEALAVSRGLDDSGQFELNFNDGRFLPFEGIPVDDVGTLTLAFPNALGKQEAMLRTLNDIVLHIRYTILR</sequence>